<dbReference type="InterPro" id="IPR036318">
    <property type="entry name" value="FAD-bd_PCMH-like_sf"/>
</dbReference>
<dbReference type="SUPFAM" id="SSF56176">
    <property type="entry name" value="FAD-binding/transporter-associated domain-like"/>
    <property type="match status" value="1"/>
</dbReference>
<dbReference type="Gene3D" id="3.30.43.10">
    <property type="entry name" value="Uridine Diphospho-n-acetylenolpyruvylglucosamine Reductase, domain 2"/>
    <property type="match status" value="1"/>
</dbReference>
<dbReference type="Gene3D" id="3.30.390.50">
    <property type="entry name" value="CO dehydrogenase flavoprotein, C-terminal domain"/>
    <property type="match status" value="1"/>
</dbReference>
<dbReference type="InterPro" id="IPR002346">
    <property type="entry name" value="Mopterin_DH_FAD-bd"/>
</dbReference>
<dbReference type="SMART" id="SM01092">
    <property type="entry name" value="CO_deh_flav_C"/>
    <property type="match status" value="1"/>
</dbReference>
<dbReference type="PANTHER" id="PTHR42659">
    <property type="entry name" value="XANTHINE DEHYDROGENASE SUBUNIT C-RELATED"/>
    <property type="match status" value="1"/>
</dbReference>
<feature type="domain" description="FAD-binding PCMH-type" evidence="4">
    <location>
        <begin position="1"/>
        <end position="178"/>
    </location>
</feature>
<dbReference type="InterPro" id="IPR051312">
    <property type="entry name" value="Diverse_Substr_Oxidored"/>
</dbReference>
<gene>
    <name evidence="5" type="ORF">ACFSOX_06705</name>
</gene>
<dbReference type="PROSITE" id="PS51387">
    <property type="entry name" value="FAD_PCMH"/>
    <property type="match status" value="1"/>
</dbReference>
<dbReference type="Gene3D" id="3.30.465.10">
    <property type="match status" value="1"/>
</dbReference>
<keyword evidence="3" id="KW-0560">Oxidoreductase</keyword>
<protein>
    <submittedName>
        <fullName evidence="5">FAD binding domain-containing protein</fullName>
    </submittedName>
</protein>
<evidence type="ECO:0000256" key="2">
    <source>
        <dbReference type="ARBA" id="ARBA00022827"/>
    </source>
</evidence>
<organism evidence="5 6">
    <name type="scientific">Rhodoplanes azumiensis</name>
    <dbReference type="NCBI Taxonomy" id="1897628"/>
    <lineage>
        <taxon>Bacteria</taxon>
        <taxon>Pseudomonadati</taxon>
        <taxon>Pseudomonadota</taxon>
        <taxon>Alphaproteobacteria</taxon>
        <taxon>Hyphomicrobiales</taxon>
        <taxon>Nitrobacteraceae</taxon>
        <taxon>Rhodoplanes</taxon>
    </lineage>
</organism>
<dbReference type="InterPro" id="IPR016169">
    <property type="entry name" value="FAD-bd_PCMH_sub2"/>
</dbReference>
<keyword evidence="6" id="KW-1185">Reference proteome</keyword>
<dbReference type="InterPro" id="IPR016166">
    <property type="entry name" value="FAD-bd_PCMH"/>
</dbReference>
<keyword evidence="1" id="KW-0285">Flavoprotein</keyword>
<dbReference type="RefSeq" id="WP_378477023.1">
    <property type="nucleotide sequence ID" value="NZ_JBHUIW010000005.1"/>
</dbReference>
<dbReference type="SUPFAM" id="SSF55447">
    <property type="entry name" value="CO dehydrogenase flavoprotein C-terminal domain-like"/>
    <property type="match status" value="1"/>
</dbReference>
<keyword evidence="2" id="KW-0274">FAD</keyword>
<name>A0ABW5AIA4_9BRAD</name>
<evidence type="ECO:0000256" key="1">
    <source>
        <dbReference type="ARBA" id="ARBA00022630"/>
    </source>
</evidence>
<dbReference type="Proteomes" id="UP001597314">
    <property type="component" value="Unassembled WGS sequence"/>
</dbReference>
<proteinExistence type="predicted"/>
<dbReference type="Pfam" id="PF00941">
    <property type="entry name" value="FAD_binding_5"/>
    <property type="match status" value="1"/>
</dbReference>
<reference evidence="6" key="1">
    <citation type="journal article" date="2019" name="Int. J. Syst. Evol. Microbiol.">
        <title>The Global Catalogue of Microorganisms (GCM) 10K type strain sequencing project: providing services to taxonomists for standard genome sequencing and annotation.</title>
        <authorList>
            <consortium name="The Broad Institute Genomics Platform"/>
            <consortium name="The Broad Institute Genome Sequencing Center for Infectious Disease"/>
            <person name="Wu L."/>
            <person name="Ma J."/>
        </authorList>
    </citation>
    <scope>NUCLEOTIDE SEQUENCE [LARGE SCALE GENOMIC DNA]</scope>
    <source>
        <strain evidence="6">CGMCC 1.6774</strain>
    </source>
</reference>
<comment type="caution">
    <text evidence="5">The sequence shown here is derived from an EMBL/GenBank/DDBJ whole genome shotgun (WGS) entry which is preliminary data.</text>
</comment>
<evidence type="ECO:0000313" key="5">
    <source>
        <dbReference type="EMBL" id="MFD2181837.1"/>
    </source>
</evidence>
<evidence type="ECO:0000256" key="3">
    <source>
        <dbReference type="ARBA" id="ARBA00023002"/>
    </source>
</evidence>
<evidence type="ECO:0000259" key="4">
    <source>
        <dbReference type="PROSITE" id="PS51387"/>
    </source>
</evidence>
<dbReference type="EMBL" id="JBHUIW010000005">
    <property type="protein sequence ID" value="MFD2181837.1"/>
    <property type="molecule type" value="Genomic_DNA"/>
</dbReference>
<dbReference type="PANTHER" id="PTHR42659:SF2">
    <property type="entry name" value="XANTHINE DEHYDROGENASE SUBUNIT C-RELATED"/>
    <property type="match status" value="1"/>
</dbReference>
<dbReference type="Pfam" id="PF03450">
    <property type="entry name" value="CO_deh_flav_C"/>
    <property type="match status" value="1"/>
</dbReference>
<evidence type="ECO:0000313" key="6">
    <source>
        <dbReference type="Proteomes" id="UP001597314"/>
    </source>
</evidence>
<dbReference type="InterPro" id="IPR016167">
    <property type="entry name" value="FAD-bd_PCMH_sub1"/>
</dbReference>
<sequence length="299" mass="31443">MKPAPFVHHVPRTLDEAIAMLADVADQDGRILAGGQSLVPAMALRLARPAHLVDINAVPELAGLATRDGALVVGACVRHAAFHEPVEPGPLGALLADVVRHIAHWPIRTRGTMGGSLANADPASEWCLVAETLGAEVELVSLRGGRRLGASDFNRGTMETALAADELLAFVHLPLLPEGTRFGFCEVSRRAGDYAQAMALVVFEQTDGIMRNLRVGVGAVEGKPRRIAEVEAVLEGAPPDPELFRRAGAVAAAHIAPAELDEDVAAYKRHLAGVVVERALVRAIAGDKAAAEPASAEPR</sequence>
<dbReference type="InterPro" id="IPR036683">
    <property type="entry name" value="CO_DH_flav_C_dom_sf"/>
</dbReference>
<dbReference type="InterPro" id="IPR005107">
    <property type="entry name" value="CO_DH_flav_C"/>
</dbReference>
<accession>A0ABW5AIA4</accession>